<evidence type="ECO:0000313" key="2">
    <source>
        <dbReference type="EMBL" id="KJV05438.1"/>
    </source>
</evidence>
<dbReference type="EMBL" id="LAJX01000227">
    <property type="protein sequence ID" value="KJV05438.1"/>
    <property type="molecule type" value="Genomic_DNA"/>
</dbReference>
<reference evidence="2 3" key="2">
    <citation type="journal article" date="2016" name="Microb. Ecol.">
        <title>Genome Characteristics of a Novel Type I Methanotroph (Sn10-6) Isolated from a Flooded Indian Rice Field.</title>
        <authorList>
            <person name="Rahalkar M.C."/>
            <person name="Pandit P.S."/>
            <person name="Dhakephalkar P.K."/>
            <person name="Pore S."/>
            <person name="Arora P."/>
            <person name="Kapse N."/>
        </authorList>
    </citation>
    <scope>NUCLEOTIDE SEQUENCE [LARGE SCALE GENOMIC DNA]</scope>
    <source>
        <strain evidence="2 3">Sn10-6</strain>
    </source>
</reference>
<protein>
    <recommendedName>
        <fullName evidence="4">Lipoprotein</fullName>
    </recommendedName>
</protein>
<dbReference type="OrthoDB" id="5571774at2"/>
<evidence type="ECO:0008006" key="4">
    <source>
        <dbReference type="Google" id="ProtNLM"/>
    </source>
</evidence>
<proteinExistence type="predicted"/>
<comment type="caution">
    <text evidence="2">The sequence shown here is derived from an EMBL/GenBank/DDBJ whole genome shotgun (WGS) entry which is preliminary data.</text>
</comment>
<feature type="chain" id="PRO_5002462282" description="Lipoprotein" evidence="1">
    <location>
        <begin position="23"/>
        <end position="101"/>
    </location>
</feature>
<dbReference type="AlphaFoldDB" id="A0A0F3IFV6"/>
<accession>A0A0F3IFV6</accession>
<organism evidence="2 3">
    <name type="scientific">Methylocucumis oryzae</name>
    <dbReference type="NCBI Taxonomy" id="1632867"/>
    <lineage>
        <taxon>Bacteria</taxon>
        <taxon>Pseudomonadati</taxon>
        <taxon>Pseudomonadota</taxon>
        <taxon>Gammaproteobacteria</taxon>
        <taxon>Methylococcales</taxon>
        <taxon>Methylococcaceae</taxon>
        <taxon>Methylocucumis</taxon>
    </lineage>
</organism>
<reference evidence="3" key="1">
    <citation type="submission" date="2015-03" db="EMBL/GenBank/DDBJ databases">
        <title>Draft genome sequence of a novel methanotroph (Sn10-6) isolated from flooded ricefield rhizosphere in India.</title>
        <authorList>
            <person name="Pandit P.S."/>
            <person name="Pore S.D."/>
            <person name="Arora P."/>
            <person name="Kapse N.G."/>
            <person name="Dhakephalkar P.K."/>
            <person name="Rahalkar M.C."/>
        </authorList>
    </citation>
    <scope>NUCLEOTIDE SEQUENCE [LARGE SCALE GENOMIC DNA]</scope>
    <source>
        <strain evidence="3">Sn10-6</strain>
    </source>
</reference>
<keyword evidence="3" id="KW-1185">Reference proteome</keyword>
<evidence type="ECO:0000313" key="3">
    <source>
        <dbReference type="Proteomes" id="UP000033684"/>
    </source>
</evidence>
<sequence length="101" mass="11347">MQTHIVQRLLLAAVICLISACASDKPMPVQPQPMISGEAMMRESQGIAHLSERWRAGKQMVERGNALVRDGQIKIDEGNRMIDEGNKIVRESEESYKNIKN</sequence>
<evidence type="ECO:0000256" key="1">
    <source>
        <dbReference type="SAM" id="SignalP"/>
    </source>
</evidence>
<dbReference type="RefSeq" id="WP_045780311.1">
    <property type="nucleotide sequence ID" value="NZ_LAJX01000227.1"/>
</dbReference>
<keyword evidence="1" id="KW-0732">Signal</keyword>
<gene>
    <name evidence="2" type="ORF">VZ94_18215</name>
</gene>
<feature type="signal peptide" evidence="1">
    <location>
        <begin position="1"/>
        <end position="22"/>
    </location>
</feature>
<dbReference type="Proteomes" id="UP000033684">
    <property type="component" value="Unassembled WGS sequence"/>
</dbReference>
<name>A0A0F3IFV6_9GAMM</name>